<evidence type="ECO:0000256" key="1">
    <source>
        <dbReference type="SAM" id="Phobius"/>
    </source>
</evidence>
<dbReference type="OrthoDB" id="291792at2759"/>
<keyword evidence="1" id="KW-1133">Transmembrane helix</keyword>
<keyword evidence="1" id="KW-0812">Transmembrane</keyword>
<feature type="transmembrane region" description="Helical" evidence="1">
    <location>
        <begin position="418"/>
        <end position="443"/>
    </location>
</feature>
<feature type="transmembrane region" description="Helical" evidence="1">
    <location>
        <begin position="503"/>
        <end position="519"/>
    </location>
</feature>
<sequence length="541" mass="61251">MTEPEITNNDSEIEEFIRARLQNNEKKTRLLFLLSFVISNKGYASTLKLLAPVLKKVHTKLPTPAEFKAVSNLKSHSHNTPLSAIFCFHKDCFPRTTRVGLFSFIQVFAITNIVEILIQLPGQLSRKKWSLKQSIDSVSLYSSARFALSISSYVMIYKSLVRFFTRLFDPLLRPPPSSSLIVNDVVCSPLVPPFLAGLLAGPTLLIVNEQSRRILIAVYMLSKSLQFTYHALRQNGIIPKMPWWWGSWLLFPISSAQLIYAYLLHPDTFPNGYGNFITNRSITYINPRPSDFPDTMPWPIGREIIDRIAILSSLYFPKFYSPKLHGRDVPPLPDNLKPIQPILEIAHPAHSKMMCAMLHHDEPSCLVTYTKFIAKEGAGALKFMGIIYTVGLLFRAKSLIQRPNEAIKKLLSHAVPEIFKGATFITMAIATSWALICGFQNILPNKFMPISRIYLNGFIGGLWILVENPSRRLDIGMYSIRLMIESGWKLLVKKGKVRNIRNGEAIYFSFAMAAIMAIYKNQPKSISSPFVRIALSRLLGE</sequence>
<dbReference type="PANTHER" id="PTHR12459:SF19">
    <property type="entry name" value="TRANSMEMBRANE PROTEIN 135 N-TERMINAL DOMAIN-CONTAINING PROTEIN"/>
    <property type="match status" value="1"/>
</dbReference>
<dbReference type="InterPro" id="IPR026749">
    <property type="entry name" value="Tmem135"/>
</dbReference>
<reference evidence="2 3" key="1">
    <citation type="submission" date="2018-06" db="EMBL/GenBank/DDBJ databases">
        <title>Comparative genomics reveals the genomic features of Rhizophagus irregularis, R. cerebriforme, R. diaphanum and Gigaspora rosea, and their symbiotic lifestyle signature.</title>
        <authorList>
            <person name="Morin E."/>
            <person name="San Clemente H."/>
            <person name="Chen E.C.H."/>
            <person name="De La Providencia I."/>
            <person name="Hainaut M."/>
            <person name="Kuo A."/>
            <person name="Kohler A."/>
            <person name="Murat C."/>
            <person name="Tang N."/>
            <person name="Roy S."/>
            <person name="Loubradou J."/>
            <person name="Henrissat B."/>
            <person name="Grigoriev I.V."/>
            <person name="Corradi N."/>
            <person name="Roux C."/>
            <person name="Martin F.M."/>
        </authorList>
    </citation>
    <scope>NUCLEOTIDE SEQUENCE [LARGE SCALE GENOMIC DNA]</scope>
    <source>
        <strain evidence="2 3">DAOM 227022</strain>
    </source>
</reference>
<feature type="transmembrane region" description="Helical" evidence="1">
    <location>
        <begin position="244"/>
        <end position="263"/>
    </location>
</feature>
<dbReference type="PANTHER" id="PTHR12459">
    <property type="entry name" value="TRANSMEMBRANE PROTEIN 135-RELATED"/>
    <property type="match status" value="1"/>
</dbReference>
<protein>
    <recommendedName>
        <fullName evidence="4">Transmembrane protein 135 N-terminal domain-containing protein</fullName>
    </recommendedName>
</protein>
<feature type="transmembrane region" description="Helical" evidence="1">
    <location>
        <begin position="99"/>
        <end position="118"/>
    </location>
</feature>
<proteinExistence type="predicted"/>
<keyword evidence="1" id="KW-0472">Membrane</keyword>
<comment type="caution">
    <text evidence="2">The sequence shown here is derived from an EMBL/GenBank/DDBJ whole genome shotgun (WGS) entry which is preliminary data.</text>
</comment>
<dbReference type="Proteomes" id="UP000265703">
    <property type="component" value="Unassembled WGS sequence"/>
</dbReference>
<dbReference type="AlphaFoldDB" id="A0A397SHW7"/>
<evidence type="ECO:0008006" key="4">
    <source>
        <dbReference type="Google" id="ProtNLM"/>
    </source>
</evidence>
<feature type="transmembrane region" description="Helical" evidence="1">
    <location>
        <begin position="180"/>
        <end position="207"/>
    </location>
</feature>
<organism evidence="2 3">
    <name type="scientific">Glomus cerebriforme</name>
    <dbReference type="NCBI Taxonomy" id="658196"/>
    <lineage>
        <taxon>Eukaryota</taxon>
        <taxon>Fungi</taxon>
        <taxon>Fungi incertae sedis</taxon>
        <taxon>Mucoromycota</taxon>
        <taxon>Glomeromycotina</taxon>
        <taxon>Glomeromycetes</taxon>
        <taxon>Glomerales</taxon>
        <taxon>Glomeraceae</taxon>
        <taxon>Glomus</taxon>
    </lineage>
</organism>
<gene>
    <name evidence="2" type="ORF">C1645_783998</name>
</gene>
<evidence type="ECO:0000313" key="2">
    <source>
        <dbReference type="EMBL" id="RIA84499.1"/>
    </source>
</evidence>
<feature type="transmembrane region" description="Helical" evidence="1">
    <location>
        <begin position="449"/>
        <end position="466"/>
    </location>
</feature>
<evidence type="ECO:0000313" key="3">
    <source>
        <dbReference type="Proteomes" id="UP000265703"/>
    </source>
</evidence>
<accession>A0A397SHW7</accession>
<dbReference type="EMBL" id="QKYT01000488">
    <property type="protein sequence ID" value="RIA84499.1"/>
    <property type="molecule type" value="Genomic_DNA"/>
</dbReference>
<name>A0A397SHW7_9GLOM</name>
<keyword evidence="3" id="KW-1185">Reference proteome</keyword>